<dbReference type="Gene3D" id="3.30.210.10">
    <property type="entry name" value="DNA polymerase, thumb domain"/>
    <property type="match status" value="1"/>
</dbReference>
<protein>
    <submittedName>
        <fullName evidence="6">PHP domain-containing protein</fullName>
    </submittedName>
</protein>
<dbReference type="InterPro" id="IPR050243">
    <property type="entry name" value="PHP_phosphatase"/>
</dbReference>
<evidence type="ECO:0000313" key="7">
    <source>
        <dbReference type="Proteomes" id="UP001387293"/>
    </source>
</evidence>
<dbReference type="Gene3D" id="1.10.150.20">
    <property type="entry name" value="5' to 3' exonuclease, C-terminal subdomain"/>
    <property type="match status" value="1"/>
</dbReference>
<dbReference type="SUPFAM" id="SSF47802">
    <property type="entry name" value="DNA polymerase beta, N-terminal domain-like"/>
    <property type="match status" value="1"/>
</dbReference>
<dbReference type="InterPro" id="IPR043519">
    <property type="entry name" value="NT_sf"/>
</dbReference>
<dbReference type="Gene3D" id="3.20.20.140">
    <property type="entry name" value="Metal-dependent hydrolases"/>
    <property type="match status" value="1"/>
</dbReference>
<dbReference type="SMART" id="SM00483">
    <property type="entry name" value="POLXc"/>
    <property type="match status" value="1"/>
</dbReference>
<dbReference type="Pfam" id="PF02811">
    <property type="entry name" value="PHP"/>
    <property type="match status" value="1"/>
</dbReference>
<dbReference type="SMART" id="SM00481">
    <property type="entry name" value="POLIIIAc"/>
    <property type="match status" value="1"/>
</dbReference>
<dbReference type="Pfam" id="PF14520">
    <property type="entry name" value="HHH_5"/>
    <property type="match status" value="1"/>
</dbReference>
<evidence type="ECO:0000259" key="5">
    <source>
        <dbReference type="SMART" id="SM00483"/>
    </source>
</evidence>
<evidence type="ECO:0000259" key="4">
    <source>
        <dbReference type="SMART" id="SM00481"/>
    </source>
</evidence>
<dbReference type="InterPro" id="IPR010996">
    <property type="entry name" value="HHH_MUS81"/>
</dbReference>
<dbReference type="SUPFAM" id="SSF81301">
    <property type="entry name" value="Nucleotidyltransferase"/>
    <property type="match status" value="1"/>
</dbReference>
<keyword evidence="7" id="KW-1185">Reference proteome</keyword>
<organism evidence="6 7">
    <name type="scientific">Mesorhizobium salmacidum</name>
    <dbReference type="NCBI Taxonomy" id="3015171"/>
    <lineage>
        <taxon>Bacteria</taxon>
        <taxon>Pseudomonadati</taxon>
        <taxon>Pseudomonadota</taxon>
        <taxon>Alphaproteobacteria</taxon>
        <taxon>Hyphomicrobiales</taxon>
        <taxon>Phyllobacteriaceae</taxon>
        <taxon>Mesorhizobium</taxon>
    </lineage>
</organism>
<dbReference type="Gene3D" id="1.10.150.110">
    <property type="entry name" value="DNA polymerase beta, N-terminal domain-like"/>
    <property type="match status" value="1"/>
</dbReference>
<dbReference type="InterPro" id="IPR016195">
    <property type="entry name" value="Pol/histidinol_Pase-like"/>
</dbReference>
<dbReference type="SUPFAM" id="SSF89550">
    <property type="entry name" value="PHP domain-like"/>
    <property type="match status" value="1"/>
</dbReference>
<dbReference type="PANTHER" id="PTHR36928:SF1">
    <property type="entry name" value="PHOSPHATASE YCDX-RELATED"/>
    <property type="match status" value="1"/>
</dbReference>
<feature type="domain" description="DNA-directed DNA polymerase X" evidence="5">
    <location>
        <begin position="3"/>
        <end position="291"/>
    </location>
</feature>
<dbReference type="InterPro" id="IPR022311">
    <property type="entry name" value="PolX-like"/>
</dbReference>
<dbReference type="Proteomes" id="UP001387293">
    <property type="component" value="Unassembled WGS sequence"/>
</dbReference>
<accession>A0ABU8L494</accession>
<dbReference type="RefSeq" id="WP_337108889.1">
    <property type="nucleotide sequence ID" value="NZ_JAPYKS010000029.1"/>
</dbReference>
<feature type="region of interest" description="Disordered" evidence="3">
    <location>
        <begin position="549"/>
        <end position="573"/>
    </location>
</feature>
<proteinExistence type="predicted"/>
<reference evidence="6 7" key="1">
    <citation type="submission" date="2022-12" db="EMBL/GenBank/DDBJ databases">
        <authorList>
            <person name="Muema E."/>
        </authorList>
    </citation>
    <scope>NUCLEOTIDE SEQUENCE [LARGE SCALE GENOMIC DNA]</scope>
    <source>
        <strain evidence="7">1326</strain>
    </source>
</reference>
<dbReference type="InterPro" id="IPR027421">
    <property type="entry name" value="DNA_pol_lamdba_lyase_dom_sf"/>
</dbReference>
<dbReference type="Pfam" id="PF14716">
    <property type="entry name" value="HHH_8"/>
    <property type="match status" value="1"/>
</dbReference>
<feature type="domain" description="Polymerase/histidinol phosphatase N-terminal" evidence="4">
    <location>
        <begin position="315"/>
        <end position="395"/>
    </location>
</feature>
<dbReference type="InterPro" id="IPR047967">
    <property type="entry name" value="PolX_PHP"/>
</dbReference>
<dbReference type="InterPro" id="IPR002054">
    <property type="entry name" value="DNA-dir_DNA_pol_X"/>
</dbReference>
<name>A0ABU8L494_9HYPH</name>
<evidence type="ECO:0000256" key="1">
    <source>
        <dbReference type="ARBA" id="ARBA00022679"/>
    </source>
</evidence>
<dbReference type="EMBL" id="JAPYKS010000029">
    <property type="protein sequence ID" value="MEI9412477.1"/>
    <property type="molecule type" value="Genomic_DNA"/>
</dbReference>
<dbReference type="Pfam" id="PF14791">
    <property type="entry name" value="DNA_pol_B_thumb"/>
    <property type="match status" value="1"/>
</dbReference>
<feature type="compositionally biased region" description="Basic residues" evidence="3">
    <location>
        <begin position="549"/>
        <end position="567"/>
    </location>
</feature>
<evidence type="ECO:0000256" key="3">
    <source>
        <dbReference type="SAM" id="MobiDB-lite"/>
    </source>
</evidence>
<dbReference type="PANTHER" id="PTHR36928">
    <property type="entry name" value="PHOSPHATASE YCDX-RELATED"/>
    <property type="match status" value="1"/>
</dbReference>
<evidence type="ECO:0000313" key="6">
    <source>
        <dbReference type="EMBL" id="MEI9412477.1"/>
    </source>
</evidence>
<dbReference type="InterPro" id="IPR037160">
    <property type="entry name" value="DNA_Pol_thumb_sf"/>
</dbReference>
<keyword evidence="1" id="KW-0808">Transferase</keyword>
<sequence length="573" mass="63290">MAKTDTRTVASLLREYGHRTALRGDNPYRTKAYLRAADSLAALSQPLDRIIAAGALIRIPGIGNAIADIVRKLYETGTHPRLEKLRDEVPAGVMELFTVPGLRPDKILKLHQALGVNSLAELEAAAKADRIRPVKGLGASLQTKILQNLPIARSGETQLHLHKAAALLEHAIMSVKQEHPEFSRVEIAGDFRRGCELVTDLALVAMGKKRTAIEQSTLTLVVTDKKHFGASLLEATGSAAHLEQLKMYATERGFALKPDGLYRGRKLIAAATEEEIYEALDLQFIEPELREGRDEIERAASQQLPPLVRDGDLHGILHSHTTASDGTETLEAMAEATRKRGFEYFGVADHSQSAHYAGGLTLQEITEQHRDADRLNTKYGGKFRVLKGIEADILADGSLDYPDHVLKQFDFVVASVHSRFKLPKKEQTERIIEAIANPLTTIIGHMTGRQLLRRPGYDLDVAKVLRACAKYGVAIEINAHPWRLDLDWRWHQQALDYGCIFSINPDAHSIRELDHMHWGVEMARKGGVPRTRVLNALTLAALLAHLSKRKSGSKTGGKRRSPARKAVARGPSS</sequence>
<evidence type="ECO:0000256" key="2">
    <source>
        <dbReference type="ARBA" id="ARBA00022695"/>
    </source>
</evidence>
<dbReference type="PIRSF" id="PIRSF005047">
    <property type="entry name" value="UCP005047_YshC"/>
    <property type="match status" value="1"/>
</dbReference>
<keyword evidence="2" id="KW-0548">Nucleotidyltransferase</keyword>
<dbReference type="CDD" id="cd07436">
    <property type="entry name" value="PHP_PolX"/>
    <property type="match status" value="1"/>
</dbReference>
<comment type="caution">
    <text evidence="6">The sequence shown here is derived from an EMBL/GenBank/DDBJ whole genome shotgun (WGS) entry which is preliminary data.</text>
</comment>
<dbReference type="InterPro" id="IPR004013">
    <property type="entry name" value="PHP_dom"/>
</dbReference>
<gene>
    <name evidence="6" type="ORF">O7A60_27545</name>
</gene>
<dbReference type="InterPro" id="IPR003141">
    <property type="entry name" value="Pol/His_phosphatase_N"/>
</dbReference>
<dbReference type="InterPro" id="IPR029398">
    <property type="entry name" value="PolB_thumb"/>
</dbReference>